<dbReference type="InterPro" id="IPR000683">
    <property type="entry name" value="Gfo/Idh/MocA-like_OxRdtase_N"/>
</dbReference>
<accession>A0ABT1EL05</accession>
<dbReference type="PANTHER" id="PTHR43818:SF11">
    <property type="entry name" value="BCDNA.GH03377"/>
    <property type="match status" value="1"/>
</dbReference>
<dbReference type="SUPFAM" id="SSF51735">
    <property type="entry name" value="NAD(P)-binding Rossmann-fold domains"/>
    <property type="match status" value="1"/>
</dbReference>
<dbReference type="InterPro" id="IPR036291">
    <property type="entry name" value="NAD(P)-bd_dom_sf"/>
</dbReference>
<evidence type="ECO:0000259" key="3">
    <source>
        <dbReference type="Pfam" id="PF22725"/>
    </source>
</evidence>
<dbReference type="PANTHER" id="PTHR43818">
    <property type="entry name" value="BCDNA.GH03377"/>
    <property type="match status" value="1"/>
</dbReference>
<feature type="domain" description="GFO/IDH/MocA-like oxidoreductase" evidence="3">
    <location>
        <begin position="131"/>
        <end position="267"/>
    </location>
</feature>
<dbReference type="Gene3D" id="3.40.50.720">
    <property type="entry name" value="NAD(P)-binding Rossmann-like Domain"/>
    <property type="match status" value="1"/>
</dbReference>
<evidence type="ECO:0000256" key="1">
    <source>
        <dbReference type="ARBA" id="ARBA00023002"/>
    </source>
</evidence>
<dbReference type="EMBL" id="JAMZFV010000024">
    <property type="protein sequence ID" value="MCP1111154.1"/>
    <property type="molecule type" value="Genomic_DNA"/>
</dbReference>
<dbReference type="SUPFAM" id="SSF55347">
    <property type="entry name" value="Glyceraldehyde-3-phosphate dehydrogenase-like, C-terminal domain"/>
    <property type="match status" value="1"/>
</dbReference>
<feature type="domain" description="Gfo/Idh/MocA-like oxidoreductase N-terminal" evidence="2">
    <location>
        <begin position="5"/>
        <end position="116"/>
    </location>
</feature>
<sequence>MRRLKAAVIGVGFIGEAHVEAIRRVPYVDVVAIVDGFNAKEKAQKLDVENCFADYKEMIEVCEPDCIHVCTPNHTHMEIALYAFEHGIHVICEKPMAMNAKEAEVMLKAAKASGLVNALNFHNRYYPATHNLRNMVRAGELGEIFSVQGGYLQDWLLFDTDFSWKVMSQQVGKTRAVADIGSHWIDLCEYVIGHKVVEVFAEFKKVHPTRKQKTANGYEEIEVDTEDLAYILLRFDNDVIASGAISTVFSGKKNQTTLLVSGAKMSVEWDNEKLENLQMGYRDRPNSVWSKNRDMADANTAPIISYPAGHMEGFSDAFKQNFTAIYDAIRGKEPANPFATFEDGLHLMKICDKLFESSRSRQWEKV</sequence>
<dbReference type="InterPro" id="IPR050463">
    <property type="entry name" value="Gfo/Idh/MocA_oxidrdct_glycsds"/>
</dbReference>
<evidence type="ECO:0000259" key="2">
    <source>
        <dbReference type="Pfam" id="PF01408"/>
    </source>
</evidence>
<evidence type="ECO:0000313" key="5">
    <source>
        <dbReference type="Proteomes" id="UP001523565"/>
    </source>
</evidence>
<dbReference type="Gene3D" id="3.30.360.10">
    <property type="entry name" value="Dihydrodipicolinate Reductase, domain 2"/>
    <property type="match status" value="1"/>
</dbReference>
<dbReference type="Pfam" id="PF01408">
    <property type="entry name" value="GFO_IDH_MocA"/>
    <property type="match status" value="1"/>
</dbReference>
<dbReference type="Pfam" id="PF22725">
    <property type="entry name" value="GFO_IDH_MocA_C3"/>
    <property type="match status" value="1"/>
</dbReference>
<organism evidence="4 5">
    <name type="scientific">Ohessyouella blattaphilus</name>
    <dbReference type="NCBI Taxonomy" id="2949333"/>
    <lineage>
        <taxon>Bacteria</taxon>
        <taxon>Bacillati</taxon>
        <taxon>Bacillota</taxon>
        <taxon>Clostridia</taxon>
        <taxon>Lachnospirales</taxon>
        <taxon>Lachnospiraceae</taxon>
        <taxon>Ohessyouella</taxon>
    </lineage>
</organism>
<dbReference type="InterPro" id="IPR055170">
    <property type="entry name" value="GFO_IDH_MocA-like_dom"/>
</dbReference>
<keyword evidence="1" id="KW-0560">Oxidoreductase</keyword>
<dbReference type="Proteomes" id="UP001523565">
    <property type="component" value="Unassembled WGS sequence"/>
</dbReference>
<evidence type="ECO:0000313" key="4">
    <source>
        <dbReference type="EMBL" id="MCP1111154.1"/>
    </source>
</evidence>
<keyword evidence="5" id="KW-1185">Reference proteome</keyword>
<proteinExistence type="predicted"/>
<gene>
    <name evidence="4" type="ORF">NK118_12935</name>
</gene>
<comment type="caution">
    <text evidence="4">The sequence shown here is derived from an EMBL/GenBank/DDBJ whole genome shotgun (WGS) entry which is preliminary data.</text>
</comment>
<reference evidence="4 5" key="1">
    <citation type="journal article" date="2022" name="Genome Biol. Evol.">
        <title>Host diet, physiology and behaviors set the stage for Lachnospiraceae cladogenesis.</title>
        <authorList>
            <person name="Vera-Ponce De Leon A."/>
            <person name="Schneider M."/>
            <person name="Jahnes B.C."/>
            <person name="Sadowski V."/>
            <person name="Camuy-Velez L.A."/>
            <person name="Duan J."/>
            <person name="Sabree Z.L."/>
        </authorList>
    </citation>
    <scope>NUCLEOTIDE SEQUENCE [LARGE SCALE GENOMIC DNA]</scope>
    <source>
        <strain evidence="4 5">PAL227</strain>
    </source>
</reference>
<dbReference type="RefSeq" id="WP_262070034.1">
    <property type="nucleotide sequence ID" value="NZ_JAMXOC010000024.1"/>
</dbReference>
<name>A0ABT1EL05_9FIRM</name>
<protein>
    <submittedName>
        <fullName evidence="4">Gfo/Idh/MocA family oxidoreductase</fullName>
    </submittedName>
</protein>